<dbReference type="SUPFAM" id="SSF53474">
    <property type="entry name" value="alpha/beta-Hydrolases"/>
    <property type="match status" value="1"/>
</dbReference>
<dbReference type="InterPro" id="IPR041127">
    <property type="entry name" value="PET_hydrolase/cutinase-like"/>
</dbReference>
<dbReference type="PANTHER" id="PTHR22946:SF9">
    <property type="entry name" value="POLYKETIDE TRANSFERASE AF380"/>
    <property type="match status" value="1"/>
</dbReference>
<dbReference type="AlphaFoldDB" id="A0A8T4IPT5"/>
<reference evidence="5" key="1">
    <citation type="submission" date="2021-04" db="EMBL/GenBank/DDBJ databases">
        <title>Sequencing of actinobacteria type strains.</title>
        <authorList>
            <person name="Nguyen G.-S."/>
            <person name="Wentzel A."/>
        </authorList>
    </citation>
    <scope>NUCLEOTIDE SEQUENCE</scope>
    <source>
        <strain evidence="5">DSM 42095</strain>
    </source>
</reference>
<evidence type="ECO:0000256" key="2">
    <source>
        <dbReference type="ARBA" id="ARBA00022801"/>
    </source>
</evidence>
<feature type="region of interest" description="Disordered" evidence="3">
    <location>
        <begin position="1"/>
        <end position="27"/>
    </location>
</feature>
<evidence type="ECO:0000313" key="6">
    <source>
        <dbReference type="Proteomes" id="UP000675554"/>
    </source>
</evidence>
<evidence type="ECO:0000256" key="1">
    <source>
        <dbReference type="ARBA" id="ARBA00008645"/>
    </source>
</evidence>
<evidence type="ECO:0000256" key="3">
    <source>
        <dbReference type="SAM" id="MobiDB-lite"/>
    </source>
</evidence>
<dbReference type="EMBL" id="JAGSMN010000322">
    <property type="protein sequence ID" value="MBR7674291.1"/>
    <property type="molecule type" value="Genomic_DNA"/>
</dbReference>
<evidence type="ECO:0000313" key="5">
    <source>
        <dbReference type="EMBL" id="MBR7674291.1"/>
    </source>
</evidence>
<comment type="caution">
    <text evidence="5">The sequence shown here is derived from an EMBL/GenBank/DDBJ whole genome shotgun (WGS) entry which is preliminary data.</text>
</comment>
<dbReference type="GO" id="GO:0052689">
    <property type="term" value="F:carboxylic ester hydrolase activity"/>
    <property type="evidence" value="ECO:0007669"/>
    <property type="project" value="UniProtKB-ARBA"/>
</dbReference>
<accession>A0A8T4IPT5</accession>
<dbReference type="Gene3D" id="3.40.50.1820">
    <property type="entry name" value="alpha/beta hydrolase"/>
    <property type="match status" value="1"/>
</dbReference>
<feature type="domain" description="PET hydrolase/cutinase-like" evidence="4">
    <location>
        <begin position="10"/>
        <end position="267"/>
    </location>
</feature>
<dbReference type="Proteomes" id="UP000675554">
    <property type="component" value="Unassembled WGS sequence"/>
</dbReference>
<dbReference type="Pfam" id="PF12740">
    <property type="entry name" value="PETase"/>
    <property type="match status" value="1"/>
</dbReference>
<evidence type="ECO:0000259" key="4">
    <source>
        <dbReference type="Pfam" id="PF12740"/>
    </source>
</evidence>
<proteinExistence type="inferred from homology"/>
<name>A0A8T4IPT5_9ACTN</name>
<keyword evidence="6" id="KW-1185">Reference proteome</keyword>
<protein>
    <submittedName>
        <fullName evidence="5">Alpha/beta hydrolase</fullName>
    </submittedName>
</protein>
<dbReference type="InterPro" id="IPR029058">
    <property type="entry name" value="AB_hydrolase_fold"/>
</dbReference>
<dbReference type="InterPro" id="IPR050261">
    <property type="entry name" value="FrsA_esterase"/>
</dbReference>
<gene>
    <name evidence="5" type="ORF">KDA82_14945</name>
</gene>
<keyword evidence="2 5" id="KW-0378">Hydrolase</keyword>
<sequence>MPQQAQAGPGNPYERGPAPTEASVTAERGPFAVSQKAVPESADGRFNKGTVYYPTDTSQGTFGAVAISPGFVSPEAAVGWLGPRLASQGFVVMTLETNTPLDFPDQRADQLLGALDWLTTSSDVRERIDASRLAVAGHSMGGGASLRASEKRPTLQAAVPLTPWHTDKTWEKDPVPTLVVGAENDTVAPVAEHAEPFYSSLSAAPEKAYLELEGADHLAPVAPNVTVAKYAISWLKRYVDDDTRYEQFLCPPPRPSSTISEYRDTCPGS</sequence>
<dbReference type="PANTHER" id="PTHR22946">
    <property type="entry name" value="DIENELACTONE HYDROLASE DOMAIN-CONTAINING PROTEIN-RELATED"/>
    <property type="match status" value="1"/>
</dbReference>
<comment type="similarity">
    <text evidence="1">Belongs to the AB hydrolase superfamily.</text>
</comment>
<organism evidence="5 6">
    <name type="scientific">Streptomyces daliensis</name>
    <dbReference type="NCBI Taxonomy" id="299421"/>
    <lineage>
        <taxon>Bacteria</taxon>
        <taxon>Bacillati</taxon>
        <taxon>Actinomycetota</taxon>
        <taxon>Actinomycetes</taxon>
        <taxon>Kitasatosporales</taxon>
        <taxon>Streptomycetaceae</taxon>
        <taxon>Streptomyces</taxon>
    </lineage>
</organism>